<dbReference type="PANTHER" id="PTHR23351">
    <property type="entry name" value="FOS TRANSCRIPTION FACTOR-RELATED"/>
    <property type="match status" value="1"/>
</dbReference>
<dbReference type="OMA" id="TRICTRP"/>
<dbReference type="Pfam" id="PF00170">
    <property type="entry name" value="bZIP_1"/>
    <property type="match status" value="1"/>
</dbReference>
<dbReference type="SMART" id="SM00338">
    <property type="entry name" value="BRLZ"/>
    <property type="match status" value="1"/>
</dbReference>
<keyword evidence="1" id="KW-0805">Transcription regulation</keyword>
<name>A0A8I6R7P1_CIMLE</name>
<sequence length="365" mass="41320">MYMNNSLMVGTVDAGGATPRTPEILNSLMSMTNPFEILKNGPRMASSPQSDSNSSSSSPPSVQHTCSQLIKEGLKHTIQSKRRNHSEPGLQEKAKEEESTNTDIPIGETSCDGLTPEDEERRRRRRERNKIAATKCRLKKREKTVNLVQESELLETQNLDLKTQIQKLENQRRKLVDMLSIHGPTCTKSSFESNLSFQEHYPRCDRYVYSEPHSYRKSLHSCESVSYTRNSTMESNYQRNTEDTRYCRSSTSTYSGYDDGIVNDTSALMNYCRVSEEGPEGFMHSDTTVYTNLNVRSSPNFVNSRDSPTRICTRPTSISLNTSGSEYESNTELVDSPSFPPSNYHPYEEDSRSYSDGYSRGSCIS</sequence>
<dbReference type="InterPro" id="IPR004827">
    <property type="entry name" value="bZIP"/>
</dbReference>
<dbReference type="RefSeq" id="XP_014239999.1">
    <property type="nucleotide sequence ID" value="XM_014384513.2"/>
</dbReference>
<feature type="compositionally biased region" description="Polar residues" evidence="5">
    <location>
        <begin position="314"/>
        <end position="333"/>
    </location>
</feature>
<dbReference type="GO" id="GO:0005634">
    <property type="term" value="C:nucleus"/>
    <property type="evidence" value="ECO:0007669"/>
    <property type="project" value="TreeGrafter"/>
</dbReference>
<dbReference type="KEGG" id="clec:106661238"/>
<dbReference type="CTD" id="467"/>
<dbReference type="SUPFAM" id="SSF57959">
    <property type="entry name" value="Leucine zipper domain"/>
    <property type="match status" value="1"/>
</dbReference>
<feature type="compositionally biased region" description="Low complexity" evidence="5">
    <location>
        <begin position="354"/>
        <end position="365"/>
    </location>
</feature>
<dbReference type="Proteomes" id="UP000494040">
    <property type="component" value="Unassembled WGS sequence"/>
</dbReference>
<dbReference type="InterPro" id="IPR046347">
    <property type="entry name" value="bZIP_sf"/>
</dbReference>
<evidence type="ECO:0000256" key="2">
    <source>
        <dbReference type="ARBA" id="ARBA00023125"/>
    </source>
</evidence>
<evidence type="ECO:0000259" key="6">
    <source>
        <dbReference type="PROSITE" id="PS50217"/>
    </source>
</evidence>
<evidence type="ECO:0000256" key="3">
    <source>
        <dbReference type="ARBA" id="ARBA00023163"/>
    </source>
</evidence>
<dbReference type="OrthoDB" id="2596881at2759"/>
<evidence type="ECO:0000256" key="4">
    <source>
        <dbReference type="SAM" id="Coils"/>
    </source>
</evidence>
<feature type="region of interest" description="Disordered" evidence="5">
    <location>
        <begin position="301"/>
        <end position="365"/>
    </location>
</feature>
<evidence type="ECO:0000256" key="5">
    <source>
        <dbReference type="SAM" id="MobiDB-lite"/>
    </source>
</evidence>
<dbReference type="GO" id="GO:0000981">
    <property type="term" value="F:DNA-binding transcription factor activity, RNA polymerase II-specific"/>
    <property type="evidence" value="ECO:0007669"/>
    <property type="project" value="TreeGrafter"/>
</dbReference>
<dbReference type="PRINTS" id="PR00042">
    <property type="entry name" value="LEUZIPPRFOS"/>
</dbReference>
<feature type="region of interest" description="Disordered" evidence="5">
    <location>
        <begin position="38"/>
        <end position="128"/>
    </location>
</feature>
<organism evidence="7 8">
    <name type="scientific">Cimex lectularius</name>
    <name type="common">Bed bug</name>
    <name type="synonym">Acanthia lectularia</name>
    <dbReference type="NCBI Taxonomy" id="79782"/>
    <lineage>
        <taxon>Eukaryota</taxon>
        <taxon>Metazoa</taxon>
        <taxon>Ecdysozoa</taxon>
        <taxon>Arthropoda</taxon>
        <taxon>Hexapoda</taxon>
        <taxon>Insecta</taxon>
        <taxon>Pterygota</taxon>
        <taxon>Neoptera</taxon>
        <taxon>Paraneoptera</taxon>
        <taxon>Hemiptera</taxon>
        <taxon>Heteroptera</taxon>
        <taxon>Panheteroptera</taxon>
        <taxon>Cimicomorpha</taxon>
        <taxon>Cimicidae</taxon>
        <taxon>Cimex</taxon>
    </lineage>
</organism>
<protein>
    <recommendedName>
        <fullName evidence="6">BZIP domain-containing protein</fullName>
    </recommendedName>
</protein>
<dbReference type="InterPro" id="IPR000837">
    <property type="entry name" value="AP-1"/>
</dbReference>
<keyword evidence="8" id="KW-1185">Reference proteome</keyword>
<dbReference type="PANTHER" id="PTHR23351:SF24">
    <property type="entry name" value="ACTIVATING TRANSCRIPTION FACTOR 3-RELATED"/>
    <property type="match status" value="1"/>
</dbReference>
<dbReference type="GeneID" id="106661238"/>
<keyword evidence="3" id="KW-0804">Transcription</keyword>
<dbReference type="CDD" id="cd14722">
    <property type="entry name" value="bZIP_ATF3"/>
    <property type="match status" value="1"/>
</dbReference>
<dbReference type="AlphaFoldDB" id="A0A8I6R7P1"/>
<dbReference type="PROSITE" id="PS00036">
    <property type="entry name" value="BZIP_BASIC"/>
    <property type="match status" value="1"/>
</dbReference>
<proteinExistence type="predicted"/>
<feature type="domain" description="BZIP" evidence="6">
    <location>
        <begin position="119"/>
        <end position="182"/>
    </location>
</feature>
<keyword evidence="2" id="KW-0238">DNA-binding</keyword>
<evidence type="ECO:0000313" key="8">
    <source>
        <dbReference type="Proteomes" id="UP000494040"/>
    </source>
</evidence>
<dbReference type="GO" id="GO:0000978">
    <property type="term" value="F:RNA polymerase II cis-regulatory region sequence-specific DNA binding"/>
    <property type="evidence" value="ECO:0007669"/>
    <property type="project" value="TreeGrafter"/>
</dbReference>
<dbReference type="Gene3D" id="1.20.5.170">
    <property type="match status" value="1"/>
</dbReference>
<evidence type="ECO:0000313" key="7">
    <source>
        <dbReference type="EnsemblMetazoa" id="XP_014239999.1"/>
    </source>
</evidence>
<evidence type="ECO:0000256" key="1">
    <source>
        <dbReference type="ARBA" id="ARBA00023015"/>
    </source>
</evidence>
<accession>A0A8I6R7P1</accession>
<feature type="coiled-coil region" evidence="4">
    <location>
        <begin position="151"/>
        <end position="178"/>
    </location>
</feature>
<dbReference type="PROSITE" id="PS50217">
    <property type="entry name" value="BZIP"/>
    <property type="match status" value="1"/>
</dbReference>
<feature type="compositionally biased region" description="Low complexity" evidence="5">
    <location>
        <begin position="46"/>
        <end position="61"/>
    </location>
</feature>
<dbReference type="EnsemblMetazoa" id="XM_014384513.2">
    <property type="protein sequence ID" value="XP_014239999.1"/>
    <property type="gene ID" value="LOC106661238"/>
</dbReference>
<reference evidence="7" key="1">
    <citation type="submission" date="2022-01" db="UniProtKB">
        <authorList>
            <consortium name="EnsemblMetazoa"/>
        </authorList>
    </citation>
    <scope>IDENTIFICATION</scope>
</reference>
<keyword evidence="4" id="KW-0175">Coiled coil</keyword>